<accession>A0A1T4RB11</accession>
<dbReference type="AlphaFoldDB" id="A0A1T4RB11"/>
<reference evidence="1 2" key="1">
    <citation type="submission" date="2017-02" db="EMBL/GenBank/DDBJ databases">
        <authorList>
            <person name="Peterson S.W."/>
        </authorList>
    </citation>
    <scope>NUCLEOTIDE SEQUENCE [LARGE SCALE GENOMIC DNA]</scope>
    <source>
        <strain evidence="1 2">ATCC 43324</strain>
    </source>
</reference>
<sequence length="49" mass="5681">MQVGNNFSSSVIFNINYLVEPNNCITHILTIMRKHRFHLGKPLIISLQK</sequence>
<gene>
    <name evidence="1" type="ORF">SAMN02745202_02180</name>
</gene>
<organism evidence="1 2">
    <name type="scientific">Segatella oulorum</name>
    <dbReference type="NCBI Taxonomy" id="28136"/>
    <lineage>
        <taxon>Bacteria</taxon>
        <taxon>Pseudomonadati</taxon>
        <taxon>Bacteroidota</taxon>
        <taxon>Bacteroidia</taxon>
        <taxon>Bacteroidales</taxon>
        <taxon>Prevotellaceae</taxon>
        <taxon>Segatella</taxon>
    </lineage>
</organism>
<dbReference type="STRING" id="28136.SAMN02745202_02180"/>
<protein>
    <submittedName>
        <fullName evidence="1">Uncharacterized protein</fullName>
    </submittedName>
</protein>
<evidence type="ECO:0000313" key="1">
    <source>
        <dbReference type="EMBL" id="SKA13224.1"/>
    </source>
</evidence>
<dbReference type="Proteomes" id="UP000190065">
    <property type="component" value="Unassembled WGS sequence"/>
</dbReference>
<evidence type="ECO:0000313" key="2">
    <source>
        <dbReference type="Proteomes" id="UP000190065"/>
    </source>
</evidence>
<proteinExistence type="predicted"/>
<dbReference type="EMBL" id="FUXK01000030">
    <property type="protein sequence ID" value="SKA13224.1"/>
    <property type="molecule type" value="Genomic_DNA"/>
</dbReference>
<name>A0A1T4RB11_9BACT</name>